<dbReference type="AlphaFoldDB" id="A0A067MVI0"/>
<evidence type="ECO:0000256" key="1">
    <source>
        <dbReference type="SAM" id="MobiDB-lite"/>
    </source>
</evidence>
<dbReference type="STRING" id="930990.A0A067MVI0"/>
<accession>A0A067MVI0</accession>
<dbReference type="Gene3D" id="1.20.1280.50">
    <property type="match status" value="1"/>
</dbReference>
<dbReference type="Gene3D" id="3.80.10.10">
    <property type="entry name" value="Ribonuclease Inhibitor"/>
    <property type="match status" value="1"/>
</dbReference>
<dbReference type="InterPro" id="IPR036047">
    <property type="entry name" value="F-box-like_dom_sf"/>
</dbReference>
<protein>
    <recommendedName>
        <fullName evidence="2">F-box domain-containing protein</fullName>
    </recommendedName>
</protein>
<dbReference type="InterPro" id="IPR001810">
    <property type="entry name" value="F-box_dom"/>
</dbReference>
<feature type="region of interest" description="Disordered" evidence="1">
    <location>
        <begin position="1"/>
        <end position="29"/>
    </location>
</feature>
<dbReference type="InParanoid" id="A0A067MVI0"/>
<dbReference type="Proteomes" id="UP000027195">
    <property type="component" value="Unassembled WGS sequence"/>
</dbReference>
<evidence type="ECO:0000313" key="3">
    <source>
        <dbReference type="EMBL" id="KDQ15842.1"/>
    </source>
</evidence>
<dbReference type="Pfam" id="PF12937">
    <property type="entry name" value="F-box-like"/>
    <property type="match status" value="1"/>
</dbReference>
<gene>
    <name evidence="3" type="ORF">BOTBODRAFT_173515</name>
</gene>
<keyword evidence="4" id="KW-1185">Reference proteome</keyword>
<dbReference type="OrthoDB" id="2939176at2759"/>
<reference evidence="4" key="1">
    <citation type="journal article" date="2014" name="Proc. Natl. Acad. Sci. U.S.A.">
        <title>Extensive sampling of basidiomycete genomes demonstrates inadequacy of the white-rot/brown-rot paradigm for wood decay fungi.</title>
        <authorList>
            <person name="Riley R."/>
            <person name="Salamov A.A."/>
            <person name="Brown D.W."/>
            <person name="Nagy L.G."/>
            <person name="Floudas D."/>
            <person name="Held B.W."/>
            <person name="Levasseur A."/>
            <person name="Lombard V."/>
            <person name="Morin E."/>
            <person name="Otillar R."/>
            <person name="Lindquist E.A."/>
            <person name="Sun H."/>
            <person name="LaButti K.M."/>
            <person name="Schmutz J."/>
            <person name="Jabbour D."/>
            <person name="Luo H."/>
            <person name="Baker S.E."/>
            <person name="Pisabarro A.G."/>
            <person name="Walton J.D."/>
            <person name="Blanchette R.A."/>
            <person name="Henrissat B."/>
            <person name="Martin F."/>
            <person name="Cullen D."/>
            <person name="Hibbett D.S."/>
            <person name="Grigoriev I.V."/>
        </authorList>
    </citation>
    <scope>NUCLEOTIDE SEQUENCE [LARGE SCALE GENOMIC DNA]</scope>
    <source>
        <strain evidence="4">FD-172 SS1</strain>
    </source>
</reference>
<sequence length="481" mass="53638">MEQNTRVHEGQRSSNTPPANEVKQPSEDRVLSSCQVETSSATSRDLAVVATAPSYTIQALSVQNTHYNRLSSVHRLPNEILSMIFQLAKDNRACRSHPLETRAPLNVSRVSRLWQRLAISTPALWASIDDTNAHMAPLFLERSGNAGLEIELVRGHYSFGNCTKSPAKTYNRYIDCFSESFNSLVPHTSKWKSLRVELEVSDLDELELFLALPAPRLEKLRLCVGNDYLEGVETEDESQELFGGCTPSLRHLALAGVAISLTSPIYFGLVTLELSDVIFELSPLWQLVENLAACPLLEELNLGGYDLPLIPRMDPSFTQPLSDIHYLLLSLRSTSSLWMRDDYEESIFDSFPQGEDVAKFLPNLCLTTKLLVRIHHEGCTLCGITPGPPAITHQFRLEGRQPCHYPNITERAFIAIGRDSIYPHLQTLWVEGICEGRLYAAPFVEALGALPTITSLSLRKASSDLIEPLIFTPKAQLCPLL</sequence>
<proteinExistence type="predicted"/>
<organism evidence="3 4">
    <name type="scientific">Botryobasidium botryosum (strain FD-172 SS1)</name>
    <dbReference type="NCBI Taxonomy" id="930990"/>
    <lineage>
        <taxon>Eukaryota</taxon>
        <taxon>Fungi</taxon>
        <taxon>Dikarya</taxon>
        <taxon>Basidiomycota</taxon>
        <taxon>Agaricomycotina</taxon>
        <taxon>Agaricomycetes</taxon>
        <taxon>Cantharellales</taxon>
        <taxon>Botryobasidiaceae</taxon>
        <taxon>Botryobasidium</taxon>
    </lineage>
</organism>
<dbReference type="SUPFAM" id="SSF52047">
    <property type="entry name" value="RNI-like"/>
    <property type="match status" value="1"/>
</dbReference>
<dbReference type="InterPro" id="IPR032675">
    <property type="entry name" value="LRR_dom_sf"/>
</dbReference>
<name>A0A067MVI0_BOTB1</name>
<feature type="compositionally biased region" description="Basic and acidic residues" evidence="1">
    <location>
        <begin position="1"/>
        <end position="11"/>
    </location>
</feature>
<evidence type="ECO:0000313" key="4">
    <source>
        <dbReference type="Proteomes" id="UP000027195"/>
    </source>
</evidence>
<dbReference type="EMBL" id="KL198030">
    <property type="protein sequence ID" value="KDQ15842.1"/>
    <property type="molecule type" value="Genomic_DNA"/>
</dbReference>
<dbReference type="HOGENOM" id="CLU_024199_1_2_1"/>
<feature type="domain" description="F-box" evidence="2">
    <location>
        <begin position="74"/>
        <end position="129"/>
    </location>
</feature>
<dbReference type="SUPFAM" id="SSF81383">
    <property type="entry name" value="F-box domain"/>
    <property type="match status" value="1"/>
</dbReference>
<evidence type="ECO:0000259" key="2">
    <source>
        <dbReference type="Pfam" id="PF12937"/>
    </source>
</evidence>